<dbReference type="Pfam" id="PF00378">
    <property type="entry name" value="ECH_1"/>
    <property type="match status" value="1"/>
</dbReference>
<dbReference type="CDD" id="cd06558">
    <property type="entry name" value="crotonase-like"/>
    <property type="match status" value="1"/>
</dbReference>
<organism evidence="7 8">
    <name type="scientific">Nocardia uniformis</name>
    <dbReference type="NCBI Taxonomy" id="53432"/>
    <lineage>
        <taxon>Bacteria</taxon>
        <taxon>Bacillati</taxon>
        <taxon>Actinomycetota</taxon>
        <taxon>Actinomycetes</taxon>
        <taxon>Mycobacteriales</taxon>
        <taxon>Nocardiaceae</taxon>
        <taxon>Nocardia</taxon>
    </lineage>
</organism>
<evidence type="ECO:0000256" key="6">
    <source>
        <dbReference type="RuleBase" id="RU003707"/>
    </source>
</evidence>
<evidence type="ECO:0000256" key="1">
    <source>
        <dbReference type="ARBA" id="ARBA00002994"/>
    </source>
</evidence>
<evidence type="ECO:0000256" key="3">
    <source>
        <dbReference type="ARBA" id="ARBA00022832"/>
    </source>
</evidence>
<comment type="caution">
    <text evidence="7">The sequence shown here is derived from an EMBL/GenBank/DDBJ whole genome shotgun (WGS) entry which is preliminary data.</text>
</comment>
<dbReference type="GO" id="GO:0004300">
    <property type="term" value="F:enoyl-CoA hydratase activity"/>
    <property type="evidence" value="ECO:0007669"/>
    <property type="project" value="UniProtKB-EC"/>
</dbReference>
<accession>A0A849BXB5</accession>
<reference evidence="7 8" key="1">
    <citation type="submission" date="2020-05" db="EMBL/GenBank/DDBJ databases">
        <title>MicrobeNet Type strains.</title>
        <authorList>
            <person name="Nicholson A.C."/>
        </authorList>
    </citation>
    <scope>NUCLEOTIDE SEQUENCE [LARGE SCALE GENOMIC DNA]</scope>
    <source>
        <strain evidence="7 8">JCM 3224</strain>
    </source>
</reference>
<name>A0A849BXB5_9NOCA</name>
<dbReference type="GO" id="GO:0016853">
    <property type="term" value="F:isomerase activity"/>
    <property type="evidence" value="ECO:0007669"/>
    <property type="project" value="UniProtKB-KW"/>
</dbReference>
<dbReference type="PROSITE" id="PS00166">
    <property type="entry name" value="ENOYL_COA_HYDRATASE"/>
    <property type="match status" value="1"/>
</dbReference>
<evidence type="ECO:0000313" key="8">
    <source>
        <dbReference type="Proteomes" id="UP000586827"/>
    </source>
</evidence>
<keyword evidence="8" id="KW-1185">Reference proteome</keyword>
<dbReference type="EMBL" id="JABELX010000005">
    <property type="protein sequence ID" value="NNH71182.1"/>
    <property type="molecule type" value="Genomic_DNA"/>
</dbReference>
<evidence type="ECO:0000256" key="2">
    <source>
        <dbReference type="ARBA" id="ARBA00005254"/>
    </source>
</evidence>
<dbReference type="GO" id="GO:0006631">
    <property type="term" value="P:fatty acid metabolic process"/>
    <property type="evidence" value="ECO:0007669"/>
    <property type="project" value="UniProtKB-KW"/>
</dbReference>
<evidence type="ECO:0000256" key="4">
    <source>
        <dbReference type="ARBA" id="ARBA00023709"/>
    </source>
</evidence>
<gene>
    <name evidence="7" type="ORF">HLB23_15120</name>
</gene>
<evidence type="ECO:0000256" key="5">
    <source>
        <dbReference type="ARBA" id="ARBA00023717"/>
    </source>
</evidence>
<proteinExistence type="inferred from homology"/>
<dbReference type="AlphaFoldDB" id="A0A849BXB5"/>
<comment type="similarity">
    <text evidence="2 6">Belongs to the enoyl-CoA hydratase/isomerase family.</text>
</comment>
<keyword evidence="7" id="KW-0413">Isomerase</keyword>
<dbReference type="PANTHER" id="PTHR43149">
    <property type="entry name" value="ENOYL-COA HYDRATASE"/>
    <property type="match status" value="1"/>
</dbReference>
<comment type="catalytic activity">
    <reaction evidence="5">
        <text>a 4-saturated-(3S)-3-hydroxyacyl-CoA = a (3E)-enoyl-CoA + H2O</text>
        <dbReference type="Rhea" id="RHEA:20724"/>
        <dbReference type="ChEBI" id="CHEBI:15377"/>
        <dbReference type="ChEBI" id="CHEBI:58521"/>
        <dbReference type="ChEBI" id="CHEBI:137480"/>
        <dbReference type="EC" id="4.2.1.17"/>
    </reaction>
</comment>
<sequence>MIDLETMQFIAGEDGVGQLRLNRPDVLNAQNPAMWLDLTEMMNRLSPRQDLRCLVVTGAGRSLSAGFDGTAMSSLARPLDTPEDREERRRQGLAWTEGFAKLSRAPFVTIAAIRGHALGAGFELAVACDLRVVTPTARLSAMGIRFGLIPDTGTAYWLPRLVGLGKARELILTGMTIEGSEAGRIGLAEHVVDDAELDACADRLARSIAAHSGTAVRAAKRVLEAGAELTFEQAREVAQREQADCYSSADFLRAASALGARVAGSNS</sequence>
<evidence type="ECO:0000313" key="7">
    <source>
        <dbReference type="EMBL" id="NNH71182.1"/>
    </source>
</evidence>
<dbReference type="InterPro" id="IPR029045">
    <property type="entry name" value="ClpP/crotonase-like_dom_sf"/>
</dbReference>
<dbReference type="Gene3D" id="3.90.226.10">
    <property type="entry name" value="2-enoyl-CoA Hydratase, Chain A, domain 1"/>
    <property type="match status" value="1"/>
</dbReference>
<dbReference type="RefSeq" id="WP_067524391.1">
    <property type="nucleotide sequence ID" value="NZ_JABELX010000005.1"/>
</dbReference>
<comment type="catalytic activity">
    <reaction evidence="4">
        <text>a (3S)-3-hydroxyacyl-CoA = a (2E)-enoyl-CoA + H2O</text>
        <dbReference type="Rhea" id="RHEA:16105"/>
        <dbReference type="ChEBI" id="CHEBI:15377"/>
        <dbReference type="ChEBI" id="CHEBI:57318"/>
        <dbReference type="ChEBI" id="CHEBI:58856"/>
        <dbReference type="EC" id="4.2.1.17"/>
    </reaction>
</comment>
<dbReference type="InterPro" id="IPR001753">
    <property type="entry name" value="Enoyl-CoA_hydra/iso"/>
</dbReference>
<dbReference type="InterPro" id="IPR045002">
    <property type="entry name" value="Ech1-like"/>
</dbReference>
<dbReference type="PANTHER" id="PTHR43149:SF1">
    <property type="entry name" value="DELTA(3,5)-DELTA(2,4)-DIENOYL-COA ISOMERASE, MITOCHONDRIAL"/>
    <property type="match status" value="1"/>
</dbReference>
<dbReference type="InterPro" id="IPR018376">
    <property type="entry name" value="Enoyl-CoA_hyd/isom_CS"/>
</dbReference>
<dbReference type="SUPFAM" id="SSF52096">
    <property type="entry name" value="ClpP/crotonase"/>
    <property type="match status" value="1"/>
</dbReference>
<dbReference type="Proteomes" id="UP000586827">
    <property type="component" value="Unassembled WGS sequence"/>
</dbReference>
<keyword evidence="3" id="KW-0276">Fatty acid metabolism</keyword>
<keyword evidence="3" id="KW-0443">Lipid metabolism</keyword>
<protein>
    <submittedName>
        <fullName evidence="7">Enoyl-CoA hydratase/isomerase family protein</fullName>
    </submittedName>
</protein>
<comment type="function">
    <text evidence="1">Could possibly oxidize fatty acids using specific components.</text>
</comment>